<dbReference type="Proteomes" id="UP000789595">
    <property type="component" value="Unassembled WGS sequence"/>
</dbReference>
<proteinExistence type="predicted"/>
<dbReference type="OrthoDB" id="10249433at2759"/>
<dbReference type="PANTHER" id="PTHR43358">
    <property type="entry name" value="ALPHA/BETA-HYDROLASE"/>
    <property type="match status" value="1"/>
</dbReference>
<evidence type="ECO:0000256" key="1">
    <source>
        <dbReference type="SAM" id="MobiDB-lite"/>
    </source>
</evidence>
<evidence type="ECO:0000313" key="3">
    <source>
        <dbReference type="EMBL" id="CAH0372169.1"/>
    </source>
</evidence>
<dbReference type="Gene3D" id="3.40.50.1820">
    <property type="entry name" value="alpha/beta hydrolase"/>
    <property type="match status" value="1"/>
</dbReference>
<accession>A0A7S3ZU64</accession>
<dbReference type="InterPro" id="IPR029058">
    <property type="entry name" value="AB_hydrolase_fold"/>
</dbReference>
<reference evidence="2" key="1">
    <citation type="submission" date="2021-01" db="EMBL/GenBank/DDBJ databases">
        <authorList>
            <person name="Corre E."/>
            <person name="Pelletier E."/>
            <person name="Niang G."/>
            <person name="Scheremetjew M."/>
            <person name="Finn R."/>
            <person name="Kale V."/>
            <person name="Holt S."/>
            <person name="Cochrane G."/>
            <person name="Meng A."/>
            <person name="Brown T."/>
            <person name="Cohen L."/>
        </authorList>
    </citation>
    <scope>NUCLEOTIDE SEQUENCE</scope>
    <source>
        <strain evidence="2">CCMP1756</strain>
    </source>
</reference>
<feature type="region of interest" description="Disordered" evidence="1">
    <location>
        <begin position="967"/>
        <end position="1018"/>
    </location>
</feature>
<feature type="compositionally biased region" description="Low complexity" evidence="1">
    <location>
        <begin position="560"/>
        <end position="569"/>
    </location>
</feature>
<dbReference type="InterPro" id="IPR052920">
    <property type="entry name" value="DNA-binding_regulatory"/>
</dbReference>
<evidence type="ECO:0000313" key="2">
    <source>
        <dbReference type="EMBL" id="CAE0694120.1"/>
    </source>
</evidence>
<dbReference type="EMBL" id="CAKKNE010000003">
    <property type="protein sequence ID" value="CAH0372169.1"/>
    <property type="molecule type" value="Genomic_DNA"/>
</dbReference>
<feature type="compositionally biased region" description="Low complexity" evidence="1">
    <location>
        <begin position="337"/>
        <end position="351"/>
    </location>
</feature>
<name>A0A7S3ZU64_9STRA</name>
<sequence>MLAFFGFGSSTSDDTEAPAPAPSMLDALLGTPTKPADEIDTLAALHTKFRDDLASAPLDDLRKAANEAASLSANDRAAGGWRLDAAARLRAEPEVENRIRDESETYGGFSPFSPPREAWRAYASPLNDSPGALRRDSPTSKARVTQVDGKRWGELRVFPSDDALTPSRWRVANADADGFDEVGDTPPVREGTLKNCIVHFLDGSHLTVGVARHDRCSDVIGAVASRLGIGPRASGALALYAGRGDASRGRSRLERRVPPHAAMLPLCDTQRVALILAVRLFTAPLHDAALRALRGSQTASREDQAVGRLVLAQTTAQVMRRGYARLPRLVARSPSRASSSSSFALSPLSHLSDSESDSDDDDVDVWGSVAASGKLAAPTRLRLGALRLWSRARDVTSRSGGDEVEACHALVRDLGLQPFCPVPLPSPSELLEEVTQLLRRRDQLASFAPDESDDATADVDLEIEGADSLLRHDTPEASYVELLARSPFHGATLFGGVDDARLAISRRGCAVLTGDGAARELDVPLDSARRWRVINHSLLLERETPVQKWPLQCSRIARDPAAPQPSSWYSPPPTPTLKSPKPPPITKHVCGVDATQGAPGGAAEACALLDDYALCDLAESPPAFGWESPDAQGRTAADRKNDRRQAELQGESREEALRREKASAPLFGGFYDALVAAVVRPPRFEYDPRLLGPSSFSFGGRRYHRHDIIIENERGLRLHGSHWRSCDEERCPCVVFGHANSASRAQACHYLSLVLGLGCSLFAFDCAGSGLSDGAFVTLGYREARDVRCVLEWLSKRKDVSALALWGQSMGAAAALYYQGFAAQESGVWPSLSCVVLDSPYSDFTELAAHVASERKAVFGGFSLPKFVLDLLLASLDASVDARAGLRPTQHLSPVKHAPHCDAPALFVRARRDPLIAQEHVESLAKKYKGPRTLALVEGSHSSPRDVDARRFVARFLARHLPLPPIAKRPPSATAERHLQCAPWSRVRTEFATPSPKSRSRSMPPQPSSLDSSPASPR</sequence>
<feature type="compositionally biased region" description="Low complexity" evidence="1">
    <location>
        <begin position="994"/>
        <end position="1003"/>
    </location>
</feature>
<evidence type="ECO:0008006" key="5">
    <source>
        <dbReference type="Google" id="ProtNLM"/>
    </source>
</evidence>
<gene>
    <name evidence="2" type="ORF">PCAL00307_LOCUS9556</name>
    <name evidence="3" type="ORF">PECAL_3P21500</name>
</gene>
<evidence type="ECO:0000313" key="4">
    <source>
        <dbReference type="Proteomes" id="UP000789595"/>
    </source>
</evidence>
<feature type="region of interest" description="Disordered" evidence="1">
    <location>
        <begin position="559"/>
        <end position="584"/>
    </location>
</feature>
<reference evidence="3" key="2">
    <citation type="submission" date="2021-11" db="EMBL/GenBank/DDBJ databases">
        <authorList>
            <consortium name="Genoscope - CEA"/>
            <person name="William W."/>
        </authorList>
    </citation>
    <scope>NUCLEOTIDE SEQUENCE</scope>
</reference>
<organism evidence="2">
    <name type="scientific">Pelagomonas calceolata</name>
    <dbReference type="NCBI Taxonomy" id="35677"/>
    <lineage>
        <taxon>Eukaryota</taxon>
        <taxon>Sar</taxon>
        <taxon>Stramenopiles</taxon>
        <taxon>Ochrophyta</taxon>
        <taxon>Pelagophyceae</taxon>
        <taxon>Pelagomonadales</taxon>
        <taxon>Pelagomonadaceae</taxon>
        <taxon>Pelagomonas</taxon>
    </lineage>
</organism>
<dbReference type="PANTHER" id="PTHR43358:SF4">
    <property type="entry name" value="ALPHA_BETA HYDROLASE FOLD-1 DOMAIN-CONTAINING PROTEIN"/>
    <property type="match status" value="1"/>
</dbReference>
<dbReference type="EMBL" id="HBIW01011175">
    <property type="protein sequence ID" value="CAE0694120.1"/>
    <property type="molecule type" value="Transcribed_RNA"/>
</dbReference>
<dbReference type="AlphaFoldDB" id="A0A7S3ZU64"/>
<feature type="compositionally biased region" description="Pro residues" evidence="1">
    <location>
        <begin position="570"/>
        <end position="584"/>
    </location>
</feature>
<keyword evidence="4" id="KW-1185">Reference proteome</keyword>
<protein>
    <recommendedName>
        <fullName evidence="5">Serine aminopeptidase S33 domain-containing protein</fullName>
    </recommendedName>
</protein>
<feature type="region of interest" description="Disordered" evidence="1">
    <location>
        <begin position="337"/>
        <end position="362"/>
    </location>
</feature>
<dbReference type="SUPFAM" id="SSF53474">
    <property type="entry name" value="alpha/beta-Hydrolases"/>
    <property type="match status" value="1"/>
</dbReference>